<accession>A0A364V6Z1</accession>
<dbReference type="Proteomes" id="UP000251047">
    <property type="component" value="Unassembled WGS sequence"/>
</dbReference>
<protein>
    <submittedName>
        <fullName evidence="1">Uncharacterized protein</fullName>
    </submittedName>
</protein>
<sequence length="146" mass="15733">MRKDFDPSPGLLPERYARGRWERVGEGMVQEGVYSVEMQIDPPGAMAAAARFRDAQQQWHEHLMAHQPDTPIAAFGTGLAAQAARLHAARQRVHRIREQHAQLLAAHGQHAHAEAAAVGQAEETNVGGLTGVQAGLPAVGVGGERR</sequence>
<dbReference type="EMBL" id="PHQP01000154">
    <property type="protein sequence ID" value="RAV32433.1"/>
    <property type="molecule type" value="Genomic_DNA"/>
</dbReference>
<name>A0A364V6Z1_9CORY</name>
<evidence type="ECO:0000313" key="2">
    <source>
        <dbReference type="Proteomes" id="UP000251047"/>
    </source>
</evidence>
<evidence type="ECO:0000313" key="1">
    <source>
        <dbReference type="EMBL" id="RAV32433.1"/>
    </source>
</evidence>
<gene>
    <name evidence="1" type="ORF">CWC39_10440</name>
</gene>
<proteinExistence type="predicted"/>
<dbReference type="AlphaFoldDB" id="A0A364V6Z1"/>
<dbReference type="RefSeq" id="WP_112770382.1">
    <property type="nucleotide sequence ID" value="NZ_CP063191.1"/>
</dbReference>
<organism evidence="1 2">
    <name type="scientific">Corynebacterium heidelbergense</name>
    <dbReference type="NCBI Taxonomy" id="2055947"/>
    <lineage>
        <taxon>Bacteria</taxon>
        <taxon>Bacillati</taxon>
        <taxon>Actinomycetota</taxon>
        <taxon>Actinomycetes</taxon>
        <taxon>Mycobacteriales</taxon>
        <taxon>Corynebacteriaceae</taxon>
        <taxon>Corynebacterium</taxon>
    </lineage>
</organism>
<comment type="caution">
    <text evidence="1">The sequence shown here is derived from an EMBL/GenBank/DDBJ whole genome shotgun (WGS) entry which is preliminary data.</text>
</comment>
<reference evidence="1 2" key="1">
    <citation type="journal article" date="2018" name="Syst. Appl. Microbiol.">
        <title>Corynebacterium heidelbergense sp. nov., isolated from the preen glands of Egyptian geese (Alopochen aegyptiacus).</title>
        <authorList>
            <person name="Braun M.S."/>
            <person name="Wang E."/>
            <person name="Zimmermann S."/>
            <person name="Wink M."/>
        </authorList>
    </citation>
    <scope>NUCLEOTIDE SEQUENCE [LARGE SCALE GENOMIC DNA]</scope>
    <source>
        <strain evidence="1 2">DSM 104638</strain>
    </source>
</reference>